<gene>
    <name evidence="1" type="ORF">S06H3_48520</name>
</gene>
<reference evidence="1" key="1">
    <citation type="journal article" date="2014" name="Front. Microbiol.">
        <title>High frequency of phylogenetically diverse reductive dehalogenase-homologous genes in deep subseafloor sedimentary metagenomes.</title>
        <authorList>
            <person name="Kawai M."/>
            <person name="Futagami T."/>
            <person name="Toyoda A."/>
            <person name="Takaki Y."/>
            <person name="Nishi S."/>
            <person name="Hori S."/>
            <person name="Arai W."/>
            <person name="Tsubouchi T."/>
            <person name="Morono Y."/>
            <person name="Uchiyama I."/>
            <person name="Ito T."/>
            <person name="Fujiyama A."/>
            <person name="Inagaki F."/>
            <person name="Takami H."/>
        </authorList>
    </citation>
    <scope>NUCLEOTIDE SEQUENCE</scope>
    <source>
        <strain evidence="1">Expedition CK06-06</strain>
    </source>
</reference>
<name>X1QHG9_9ZZZZ</name>
<dbReference type="EMBL" id="BARV01030557">
    <property type="protein sequence ID" value="GAI42719.1"/>
    <property type="molecule type" value="Genomic_DNA"/>
</dbReference>
<evidence type="ECO:0000313" key="1">
    <source>
        <dbReference type="EMBL" id="GAI42719.1"/>
    </source>
</evidence>
<proteinExistence type="predicted"/>
<dbReference type="AlphaFoldDB" id="X1QHG9"/>
<accession>X1QHG9</accession>
<organism evidence="1">
    <name type="scientific">marine sediment metagenome</name>
    <dbReference type="NCBI Taxonomy" id="412755"/>
    <lineage>
        <taxon>unclassified sequences</taxon>
        <taxon>metagenomes</taxon>
        <taxon>ecological metagenomes</taxon>
    </lineage>
</organism>
<comment type="caution">
    <text evidence="1">The sequence shown here is derived from an EMBL/GenBank/DDBJ whole genome shotgun (WGS) entry which is preliminary data.</text>
</comment>
<sequence length="112" mass="12048">MVVALDRAAAVGNPIFQQSTYLPAIVGTRTFRIKRIKGLNQVGANTLLHIGTALAPALGDVIPPLWTFNGLNFDFVEADLPEVELNTDLLAWALLVAADTPIIVQVEIEEIG</sequence>
<protein>
    <submittedName>
        <fullName evidence="1">Uncharacterized protein</fullName>
    </submittedName>
</protein>